<feature type="signal peptide" evidence="1">
    <location>
        <begin position="1"/>
        <end position="27"/>
    </location>
</feature>
<dbReference type="Proteomes" id="UP000243524">
    <property type="component" value="Unassembled WGS sequence"/>
</dbReference>
<protein>
    <recommendedName>
        <fullName evidence="4">PepSY domain-containing protein</fullName>
    </recommendedName>
</protein>
<evidence type="ECO:0008006" key="4">
    <source>
        <dbReference type="Google" id="ProtNLM"/>
    </source>
</evidence>
<feature type="chain" id="PRO_5014163937" description="PepSY domain-containing protein" evidence="1">
    <location>
        <begin position="28"/>
        <end position="102"/>
    </location>
</feature>
<organism evidence="2 3">
    <name type="scientific">Halalkalibacillus sediminis</name>
    <dbReference type="NCBI Taxonomy" id="2018042"/>
    <lineage>
        <taxon>Bacteria</taxon>
        <taxon>Bacillati</taxon>
        <taxon>Bacillota</taxon>
        <taxon>Bacilli</taxon>
        <taxon>Bacillales</taxon>
        <taxon>Bacillaceae</taxon>
        <taxon>Halalkalibacillus</taxon>
    </lineage>
</organism>
<sequence length="102" mass="11352">MGRFLMALFVCLVLVLGACGNSETQSAQEQAPEITEEEVEKIVLNHLTENLNKNKDEVTIKSVHNDSGKYVVKWEVDEVCEFGTIHVDAQNGEILEAEETVC</sequence>
<evidence type="ECO:0000313" key="3">
    <source>
        <dbReference type="Proteomes" id="UP000243524"/>
    </source>
</evidence>
<proteinExistence type="predicted"/>
<dbReference type="PROSITE" id="PS51257">
    <property type="entry name" value="PROKAR_LIPOPROTEIN"/>
    <property type="match status" value="1"/>
</dbReference>
<name>A0A2I0QR66_9BACI</name>
<accession>A0A2I0QR66</accession>
<dbReference type="EMBL" id="PJNH01000004">
    <property type="protein sequence ID" value="PKR76826.1"/>
    <property type="molecule type" value="Genomic_DNA"/>
</dbReference>
<reference evidence="2 3" key="1">
    <citation type="submission" date="2017-06" db="EMBL/GenBank/DDBJ databases">
        <title>the draft geome sequence of Illustriluteabacillus marina B3227.</title>
        <authorList>
            <person name="He R.-H."/>
            <person name="Du Z.-J."/>
        </authorList>
    </citation>
    <scope>NUCLEOTIDE SEQUENCE [LARGE SCALE GENOMIC DNA]</scope>
    <source>
        <strain evidence="2 3">B3227</strain>
    </source>
</reference>
<comment type="caution">
    <text evidence="2">The sequence shown here is derived from an EMBL/GenBank/DDBJ whole genome shotgun (WGS) entry which is preliminary data.</text>
</comment>
<dbReference type="AlphaFoldDB" id="A0A2I0QR66"/>
<evidence type="ECO:0000256" key="1">
    <source>
        <dbReference type="SAM" id="SignalP"/>
    </source>
</evidence>
<evidence type="ECO:0000313" key="2">
    <source>
        <dbReference type="EMBL" id="PKR76826.1"/>
    </source>
</evidence>
<keyword evidence="1" id="KW-0732">Signal</keyword>
<keyword evidence="3" id="KW-1185">Reference proteome</keyword>
<gene>
    <name evidence="2" type="ORF">CEY16_13500</name>
</gene>